<name>A0AAD1ZS07_9LAMI</name>
<dbReference type="PROSITE" id="PS50016">
    <property type="entry name" value="ZF_PHD_2"/>
    <property type="match status" value="1"/>
</dbReference>
<dbReference type="PROSITE" id="PS51194">
    <property type="entry name" value="HELICASE_CTER"/>
    <property type="match status" value="1"/>
</dbReference>
<dbReference type="InterPro" id="IPR019787">
    <property type="entry name" value="Znf_PHD-finger"/>
</dbReference>
<accession>A0AAD1ZS07</accession>
<gene>
    <name evidence="12" type="ORF">FPE_LOCUS22035</name>
</gene>
<dbReference type="GO" id="GO:0005524">
    <property type="term" value="F:ATP binding"/>
    <property type="evidence" value="ECO:0007669"/>
    <property type="project" value="InterPro"/>
</dbReference>
<organism evidence="12 13">
    <name type="scientific">Fraxinus pennsylvanica</name>
    <dbReference type="NCBI Taxonomy" id="56036"/>
    <lineage>
        <taxon>Eukaryota</taxon>
        <taxon>Viridiplantae</taxon>
        <taxon>Streptophyta</taxon>
        <taxon>Embryophyta</taxon>
        <taxon>Tracheophyta</taxon>
        <taxon>Spermatophyta</taxon>
        <taxon>Magnoliopsida</taxon>
        <taxon>eudicotyledons</taxon>
        <taxon>Gunneridae</taxon>
        <taxon>Pentapetalae</taxon>
        <taxon>asterids</taxon>
        <taxon>lamiids</taxon>
        <taxon>Lamiales</taxon>
        <taxon>Oleaceae</taxon>
        <taxon>Oleeae</taxon>
        <taxon>Fraxinus</taxon>
    </lineage>
</organism>
<keyword evidence="1" id="KW-0479">Metal-binding</keyword>
<evidence type="ECO:0000256" key="7">
    <source>
        <dbReference type="SAM" id="MobiDB-lite"/>
    </source>
</evidence>
<dbReference type="InterPro" id="IPR049730">
    <property type="entry name" value="SNF2/RAD54-like_C"/>
</dbReference>
<dbReference type="PROSITE" id="PS01359">
    <property type="entry name" value="ZF_PHD_1"/>
    <property type="match status" value="1"/>
</dbReference>
<dbReference type="InterPro" id="IPR014001">
    <property type="entry name" value="Helicase_ATP-bd"/>
</dbReference>
<dbReference type="Proteomes" id="UP000834106">
    <property type="component" value="Chromosome 13"/>
</dbReference>
<keyword evidence="3 6" id="KW-0863">Zinc-finger</keyword>
<reference evidence="12" key="1">
    <citation type="submission" date="2023-05" db="EMBL/GenBank/DDBJ databases">
        <authorList>
            <person name="Huff M."/>
        </authorList>
    </citation>
    <scope>NUCLEOTIDE SEQUENCE</scope>
</reference>
<proteinExistence type="predicted"/>
<feature type="compositionally biased region" description="Polar residues" evidence="7">
    <location>
        <begin position="1289"/>
        <end position="1322"/>
    </location>
</feature>
<feature type="compositionally biased region" description="Polar residues" evidence="7">
    <location>
        <begin position="49"/>
        <end position="63"/>
    </location>
</feature>
<dbReference type="InterPro" id="IPR027417">
    <property type="entry name" value="P-loop_NTPase"/>
</dbReference>
<feature type="domain" description="Helicase C-terminal" evidence="11">
    <location>
        <begin position="956"/>
        <end position="1119"/>
    </location>
</feature>
<evidence type="ECO:0000259" key="8">
    <source>
        <dbReference type="PROSITE" id="PS50013"/>
    </source>
</evidence>
<dbReference type="EMBL" id="OU503048">
    <property type="protein sequence ID" value="CAI9774605.1"/>
    <property type="molecule type" value="Genomic_DNA"/>
</dbReference>
<feature type="region of interest" description="Disordered" evidence="7">
    <location>
        <begin position="1277"/>
        <end position="1322"/>
    </location>
</feature>
<dbReference type="Gene3D" id="3.40.50.10810">
    <property type="entry name" value="Tandem AAA-ATPase domain"/>
    <property type="match status" value="1"/>
</dbReference>
<sequence>MVSSTRSAKKNTDELVGNSSKKKMVNKEQQSNFIPEKADVLGLRRSARETQSSKLKTQSPQSTRKSERIERQTPPVIPSVKRKSDRIEKHNLTSTPRKSDRGKKINSSRSSGSKQSVKRLSPLNMKKKEIKEKSLKQLTVESGKAEPDLNSVGTKRKKMDARSYKALFKPQKIKYTMPDAAEELPRQDKPLAVNGRGISSEPIGKSEASRGRVIRNLANELSGTASGVDVLENDIDGKLLQSCLAHSGNDEAPQPPDGDGLKDLEIGCTIIDILDDAEGAPMNCNSMKKVEVPDLRSVDGSEEDVQCIEPKGTRLIDMDLGPSSTHASKDVSVIVGSVPLQSSGREVHHLLGTCITCLRKKRLDYDSPEEELCSCGASSNMYSNDFSKDRGDQEAAIYSESSGRCSSGEHLNEIHSDRQMGGPENVCVICNQGGELLCCIGKGCKRCYHLLCLDPPLSDVPPGVWHCLWCVKKKVELGAHSVSQGVESIWNAREVEVPNAEGVQRQKQYLVKYHGLAHVHNHWVPEKQLLPENYYLIAEFNSKHQVVKWNAEWTVPHRLLKKRSVIFPRQQNKLPITPSIDISDFQYEWLVKWRGLGYKHASWELDNSYTLSSPRGQNLVKDYEIRLQKAKRTVDKSKKGSYFELSELPAGGSLPNSYDLLKHVNKLRQCWYNNQNAVVFDNQEWAMTVIFFVLSLTEVCQPFLIIVASDAISQWEAEFTRLAPSIAVTVYSGSRDARRRIRTFEFYEEGGCMMLHVLLSSPEAVFEDLDILRYVRWEAVIIDECQHSGIENHWEQIKMLPTDSRILLFNGQIKDTVSEYLNLLSLLDSHDDLDKFRGFKSDTIDNLGKLKERLSHFIAYGSIPELSKFVEYWVPVPMSNCQLEQYCATLLSNSIPLRSCSKSDPVGALRDILFTVRKCCDHPYLVDSSVQEGLIAEGRANELLDTGIKACGKLQLLDIILSEIKNQGQQVLILFQTIVGLGGASIGDILDDFMRQRFGVNSYERIDARVAPSKKHATVNRFNKKETGQFVFLLGNRACSSSIKLSSVDIVIIYDSEWNPANDLRALQKISFDSNFEQIKVFRLYSSCTVEEKALLLAKQVLNLDNNLQNLSRTTSDTLLMWGASYLFSKLDDYHAESSPMSVSNISSEQLLLNDTTKELLAILLGSCDSGCIISKVQLGVGRYNINLPLLGEGKIQLKDGEEAHVFWRNLLEGRNPRWKHSCGLTPRNRKRVQFFDGLNRNPDTESDEIGKKRRKVANENVDPDSIEVELRGHQMTQAAGSKGGSSKAVATNKSLSLEESTSCRTDNVNPESNPNFISGQNSLDPGVHVDKPQEIVTASNEQKSLHILLKGEMSRLCQILKVSGDVMHTVERFLEYVIKNHHVSNESPTIIQAFQISLCWIAASILKQKIDKKDSLMIAKQFLNYGCTEEQATHVYSKMRLLKKMFLQCSENNKESRKDWLLSTEDVSKESCKANAGIPQFSAVDLQSVKSDIERSANKEPSSYLTVSEHKKPMNDKVDECEIEEKLKKIQKKCDKRLKILIQKQQEDVKKFHRIWEEKRERLENEHKLESACIRSIHGQGSVAIDKLKLLDSDFAKKMEEFKRLKDMHVKDLEASQLSARSYERQKAASWLARAKACHNELKDVDESVGSQSKEKVGCSEACAHNTICAPENAAPIFKQHTEDTNHNKDVHLMQGNDVAPSNTCVITHAETVGSTVPTDTADHLLSITSERELGTCSFERTSIAELPIELIHSSHTTEEMASGYLPGSGELVSDEILMVPASEEIPTEVPANVSEDRDGSESIGGCLSLAEQSLLPLTETVAPSDGSLPRSHVLLESSSGEFRDEDAPVSENQSALQVEVAISKHTNSETPAPSNDHLPEYQSTLQVEDGTSDCIDSEPPTQSNQALVTENHEQLQPDCIDVSLSCDQTLATEVEHENHDRERILIPETSPQLSAEPESLPYQITSQSGQDLVEHPPVALMGSTLDFGLVNQVDHVPNGELFAFSQSNVSMPQATVNTAELPNQVLLQSEVDLSHARGSGNLASQPAHQVPSWYPSPSLHAEPLQNELLRISKETEKAVKVHEDLKLLLKSECEKEIQEVIAQIQNKYEAKLHDAETAFLLKKNELDKNHNKVLMNRILAEAFRSKCLDLRPPGPPGMQLAMSSSFMQQLQQLSMQRPVRHPVSSVSQPQTMVPTVQASQQLPLPNSTAPSPVFVSSSRRHPRIVTPTVQAAHQPLLPHSAGPPPGFVSSSGCQPAASQHNPTPAVQTVRRASARLSGLPTRPPRISAITPSTGNLRVGEVRSPAPHLQPFRPSASASAASLPLPSHSQATPSQQSPTPRPATSPFSQNTPQRTPHSQVPPLPTTNPISRNRPQPESRLSAPHNSSQSAVQLLMDMDLRPRVHGHNTSASVPDGTNFGSLEQSNLETLGNAHGTLPSSVATADVFRPVAALSLSHRHHAACRAKQILQFSQASAVTLSSLPTNSPLSPSSSSLFSSVSSPRQPATTTSLAPQQPGSQPMRLTFWRRSPSPEALCRLPSLGALRRSPRGPRVY</sequence>
<evidence type="ECO:0008006" key="14">
    <source>
        <dbReference type="Google" id="ProtNLM"/>
    </source>
</evidence>
<dbReference type="Gene3D" id="2.40.50.40">
    <property type="match status" value="2"/>
</dbReference>
<evidence type="ECO:0000256" key="5">
    <source>
        <dbReference type="ARBA" id="ARBA00022833"/>
    </source>
</evidence>
<feature type="compositionally biased region" description="Basic and acidic residues" evidence="7">
    <location>
        <begin position="85"/>
        <end position="103"/>
    </location>
</feature>
<evidence type="ECO:0000259" key="11">
    <source>
        <dbReference type="PROSITE" id="PS51194"/>
    </source>
</evidence>
<dbReference type="SMART" id="SM00298">
    <property type="entry name" value="CHROMO"/>
    <property type="match status" value="2"/>
</dbReference>
<feature type="compositionally biased region" description="Polar residues" evidence="7">
    <location>
        <begin position="2367"/>
        <end position="2376"/>
    </location>
</feature>
<dbReference type="Gene3D" id="6.10.250.1310">
    <property type="match status" value="1"/>
</dbReference>
<feature type="domain" description="Chromo" evidence="8">
    <location>
        <begin position="484"/>
        <end position="552"/>
    </location>
</feature>
<dbReference type="GO" id="GO:0008270">
    <property type="term" value="F:zinc ion binding"/>
    <property type="evidence" value="ECO:0007669"/>
    <property type="project" value="UniProtKB-KW"/>
</dbReference>
<feature type="compositionally biased region" description="Low complexity" evidence="7">
    <location>
        <begin position="2315"/>
        <end position="2328"/>
    </location>
</feature>
<feature type="domain" description="PHD-type" evidence="9">
    <location>
        <begin position="424"/>
        <end position="473"/>
    </location>
</feature>
<feature type="compositionally biased region" description="Basic and acidic residues" evidence="7">
    <location>
        <begin position="126"/>
        <end position="135"/>
    </location>
</feature>
<feature type="compositionally biased region" description="Polar residues" evidence="7">
    <location>
        <begin position="2346"/>
        <end position="2359"/>
    </location>
</feature>
<keyword evidence="4" id="KW-0378">Hydrolase</keyword>
<dbReference type="PROSITE" id="PS50013">
    <property type="entry name" value="CHROMO_2"/>
    <property type="match status" value="2"/>
</dbReference>
<dbReference type="InterPro" id="IPR001965">
    <property type="entry name" value="Znf_PHD"/>
</dbReference>
<dbReference type="SUPFAM" id="SSF52540">
    <property type="entry name" value="P-loop containing nucleoside triphosphate hydrolases"/>
    <property type="match status" value="2"/>
</dbReference>
<feature type="compositionally biased region" description="Polar residues" evidence="7">
    <location>
        <begin position="2250"/>
        <end position="2268"/>
    </location>
</feature>
<feature type="region of interest" description="Disordered" evidence="7">
    <location>
        <begin position="1240"/>
        <end position="1261"/>
    </location>
</feature>
<feature type="region of interest" description="Disordered" evidence="7">
    <location>
        <begin position="2237"/>
        <end position="2390"/>
    </location>
</feature>
<dbReference type="Pfam" id="PF00271">
    <property type="entry name" value="Helicase_C"/>
    <property type="match status" value="1"/>
</dbReference>
<dbReference type="SUPFAM" id="SSF54160">
    <property type="entry name" value="Chromo domain-like"/>
    <property type="match status" value="2"/>
</dbReference>
<dbReference type="CDD" id="cd18793">
    <property type="entry name" value="SF2_C_SNF"/>
    <property type="match status" value="1"/>
</dbReference>
<dbReference type="InterPro" id="IPR056882">
    <property type="entry name" value="MOM1_dom"/>
</dbReference>
<evidence type="ECO:0000259" key="10">
    <source>
        <dbReference type="PROSITE" id="PS51192"/>
    </source>
</evidence>
<dbReference type="InterPro" id="IPR039322">
    <property type="entry name" value="MOM1"/>
</dbReference>
<dbReference type="GO" id="GO:0016787">
    <property type="term" value="F:hydrolase activity"/>
    <property type="evidence" value="ECO:0007669"/>
    <property type="project" value="UniProtKB-KW"/>
</dbReference>
<dbReference type="PANTHER" id="PTHR35116">
    <property type="entry name" value="HELICASE PROTEIN MOM1"/>
    <property type="match status" value="1"/>
</dbReference>
<feature type="compositionally biased region" description="Low complexity" evidence="7">
    <location>
        <begin position="2480"/>
        <end position="2502"/>
    </location>
</feature>
<evidence type="ECO:0000256" key="3">
    <source>
        <dbReference type="ARBA" id="ARBA00022771"/>
    </source>
</evidence>
<evidence type="ECO:0000313" key="12">
    <source>
        <dbReference type="EMBL" id="CAI9774605.1"/>
    </source>
</evidence>
<feature type="compositionally biased region" description="Polar residues" evidence="7">
    <location>
        <begin position="2329"/>
        <end position="2339"/>
    </location>
</feature>
<feature type="region of interest" description="Disordered" evidence="7">
    <location>
        <begin position="1"/>
        <end position="158"/>
    </location>
</feature>
<dbReference type="PROSITE" id="PS51192">
    <property type="entry name" value="HELICASE_ATP_BIND_1"/>
    <property type="match status" value="1"/>
</dbReference>
<feature type="domain" description="Chromo" evidence="8">
    <location>
        <begin position="554"/>
        <end position="635"/>
    </location>
</feature>
<dbReference type="InterPro" id="IPR038718">
    <property type="entry name" value="SNF2-like_sf"/>
</dbReference>
<dbReference type="InterPro" id="IPR013083">
    <property type="entry name" value="Znf_RING/FYVE/PHD"/>
</dbReference>
<feature type="compositionally biased region" description="Polar residues" evidence="7">
    <location>
        <begin position="2503"/>
        <end position="2518"/>
    </location>
</feature>
<keyword evidence="2" id="KW-0677">Repeat</keyword>
<dbReference type="Gene3D" id="3.30.40.10">
    <property type="entry name" value="Zinc/RING finger domain, C3HC4 (zinc finger)"/>
    <property type="match status" value="1"/>
</dbReference>
<evidence type="ECO:0000313" key="13">
    <source>
        <dbReference type="Proteomes" id="UP000834106"/>
    </source>
</evidence>
<dbReference type="Pfam" id="PF25029">
    <property type="entry name" value="MOM1"/>
    <property type="match status" value="1"/>
</dbReference>
<evidence type="ECO:0000256" key="4">
    <source>
        <dbReference type="ARBA" id="ARBA00022801"/>
    </source>
</evidence>
<keyword evidence="13" id="KW-1185">Reference proteome</keyword>
<dbReference type="InterPro" id="IPR000330">
    <property type="entry name" value="SNF2_N"/>
</dbReference>
<keyword evidence="5" id="KW-0862">Zinc</keyword>
<protein>
    <recommendedName>
        <fullName evidence="14">Helicase protein MOM1</fullName>
    </recommendedName>
</protein>
<feature type="region of interest" description="Disordered" evidence="7">
    <location>
        <begin position="2480"/>
        <end position="2526"/>
    </location>
</feature>
<dbReference type="InterPro" id="IPR011011">
    <property type="entry name" value="Znf_FYVE_PHD"/>
</dbReference>
<dbReference type="SUPFAM" id="SSF57903">
    <property type="entry name" value="FYVE/PHD zinc finger"/>
    <property type="match status" value="1"/>
</dbReference>
<dbReference type="Gene3D" id="3.40.50.300">
    <property type="entry name" value="P-loop containing nucleotide triphosphate hydrolases"/>
    <property type="match status" value="1"/>
</dbReference>
<dbReference type="InterPro" id="IPR000953">
    <property type="entry name" value="Chromo/chromo_shadow_dom"/>
</dbReference>
<evidence type="ECO:0000256" key="6">
    <source>
        <dbReference type="PROSITE-ProRule" id="PRU00146"/>
    </source>
</evidence>
<dbReference type="InterPro" id="IPR019786">
    <property type="entry name" value="Zinc_finger_PHD-type_CS"/>
</dbReference>
<dbReference type="PANTHER" id="PTHR35116:SF2">
    <property type="entry name" value="ATP-DEPENDENT HELICASE FAMILY PROTEIN-RELATED"/>
    <property type="match status" value="1"/>
</dbReference>
<evidence type="ECO:0000259" key="9">
    <source>
        <dbReference type="PROSITE" id="PS50016"/>
    </source>
</evidence>
<dbReference type="GO" id="GO:0031507">
    <property type="term" value="P:heterochromatin formation"/>
    <property type="evidence" value="ECO:0007669"/>
    <property type="project" value="InterPro"/>
</dbReference>
<feature type="region of interest" description="Disordered" evidence="7">
    <location>
        <begin position="1888"/>
        <end position="1907"/>
    </location>
</feature>
<dbReference type="SMART" id="SM00249">
    <property type="entry name" value="PHD"/>
    <property type="match status" value="1"/>
</dbReference>
<feature type="domain" description="Helicase ATP-binding" evidence="10">
    <location>
        <begin position="668"/>
        <end position="831"/>
    </location>
</feature>
<dbReference type="InterPro" id="IPR016197">
    <property type="entry name" value="Chromo-like_dom_sf"/>
</dbReference>
<evidence type="ECO:0000256" key="1">
    <source>
        <dbReference type="ARBA" id="ARBA00022723"/>
    </source>
</evidence>
<dbReference type="Pfam" id="PF00176">
    <property type="entry name" value="SNF2-rel_dom"/>
    <property type="match status" value="1"/>
</dbReference>
<dbReference type="InterPro" id="IPR001650">
    <property type="entry name" value="Helicase_C-like"/>
</dbReference>
<evidence type="ECO:0000256" key="2">
    <source>
        <dbReference type="ARBA" id="ARBA00022737"/>
    </source>
</evidence>